<feature type="coiled-coil region" evidence="1">
    <location>
        <begin position="334"/>
        <end position="361"/>
    </location>
</feature>
<evidence type="ECO:0000256" key="1">
    <source>
        <dbReference type="SAM" id="Coils"/>
    </source>
</evidence>
<evidence type="ECO:0000313" key="3">
    <source>
        <dbReference type="Proteomes" id="UP000233469"/>
    </source>
</evidence>
<evidence type="ECO:0000313" key="2">
    <source>
        <dbReference type="EMBL" id="PKK63531.1"/>
    </source>
</evidence>
<dbReference type="Proteomes" id="UP000233469">
    <property type="component" value="Unassembled WGS sequence"/>
</dbReference>
<feature type="coiled-coil region" evidence="1">
    <location>
        <begin position="502"/>
        <end position="536"/>
    </location>
</feature>
<dbReference type="AlphaFoldDB" id="A0A2N1MPG9"/>
<name>A0A2N1MPG9_9GLOM</name>
<gene>
    <name evidence="2" type="ORF">RhiirC2_716925</name>
</gene>
<dbReference type="VEuPathDB" id="FungiDB:FUN_010950"/>
<proteinExistence type="predicted"/>
<protein>
    <submittedName>
        <fullName evidence="2">Uncharacterized protein</fullName>
    </submittedName>
</protein>
<reference evidence="2 3" key="1">
    <citation type="submission" date="2016-04" db="EMBL/GenBank/DDBJ databases">
        <title>Genome analyses suggest a sexual origin of heterokaryosis in a supposedly ancient asexual fungus.</title>
        <authorList>
            <person name="Ropars J."/>
            <person name="Sedzielewska K."/>
            <person name="Noel J."/>
            <person name="Charron P."/>
            <person name="Farinelli L."/>
            <person name="Marton T."/>
            <person name="Kruger M."/>
            <person name="Pelin A."/>
            <person name="Brachmann A."/>
            <person name="Corradi N."/>
        </authorList>
    </citation>
    <scope>NUCLEOTIDE SEQUENCE [LARGE SCALE GENOMIC DNA]</scope>
    <source>
        <strain evidence="2 3">C2</strain>
    </source>
</reference>
<comment type="caution">
    <text evidence="2">The sequence shown here is derived from an EMBL/GenBank/DDBJ whole genome shotgun (WGS) entry which is preliminary data.</text>
</comment>
<organism evidence="2 3">
    <name type="scientific">Rhizophagus irregularis</name>
    <dbReference type="NCBI Taxonomy" id="588596"/>
    <lineage>
        <taxon>Eukaryota</taxon>
        <taxon>Fungi</taxon>
        <taxon>Fungi incertae sedis</taxon>
        <taxon>Mucoromycota</taxon>
        <taxon>Glomeromycotina</taxon>
        <taxon>Glomeromycetes</taxon>
        <taxon>Glomerales</taxon>
        <taxon>Glomeraceae</taxon>
        <taxon>Rhizophagus</taxon>
    </lineage>
</organism>
<dbReference type="EMBL" id="LLXL01001631">
    <property type="protein sequence ID" value="PKK63531.1"/>
    <property type="molecule type" value="Genomic_DNA"/>
</dbReference>
<reference evidence="2 3" key="2">
    <citation type="submission" date="2017-10" db="EMBL/GenBank/DDBJ databases">
        <title>Extensive intraspecific genome diversity in a model arbuscular mycorrhizal fungus.</title>
        <authorList>
            <person name="Chen E.C.H."/>
            <person name="Morin E."/>
            <person name="Baudet D."/>
            <person name="Noel J."/>
            <person name="Ndikumana S."/>
            <person name="Charron P."/>
            <person name="St-Onge C."/>
            <person name="Giorgi J."/>
            <person name="Grigoriev I.V."/>
            <person name="Roux C."/>
            <person name="Martin F.M."/>
            <person name="Corradi N."/>
        </authorList>
    </citation>
    <scope>NUCLEOTIDE SEQUENCE [LARGE SCALE GENOMIC DNA]</scope>
    <source>
        <strain evidence="2 3">C2</strain>
    </source>
</reference>
<dbReference type="VEuPathDB" id="FungiDB:RhiirFUN_003982"/>
<feature type="coiled-coil region" evidence="1">
    <location>
        <begin position="88"/>
        <end position="305"/>
    </location>
</feature>
<dbReference type="VEuPathDB" id="FungiDB:RhiirA1_500116"/>
<keyword evidence="1" id="KW-0175">Coiled coil</keyword>
<accession>A0A2N1MPG9</accession>
<sequence>MAQSSEEVNDVIETLTLGGDVALMMNLLMMMILNNLNNINLNIISLNLSDNGISNLLDIEQNLFKLELIAEVYYHNSQNELKENQFAYQNIQMELKEKQIECQNIQIELDNLQQKNFQFEQDNQKLRLNLAIQAKEFAKKEDNLQNQITCFQNEKQVLTNNLTEQLKQNKLTNQQVQNQISQLNQEKNNLQENLIQIETNIQKLKFQQKSLIEEKEQLENKLDQSQINYEQIEQEKDLLYNMMEGLSQNQKLTIKLKNKLKKEIVQLEQKLINEEQIKMQLTQTLQIKENRINELEQKLIKLDYERIIKLIDKKKELNEIEKELVNKLTCGENTKEIHKEKEAKQKEMNELKQELLKTSASYNANRKKQIFNQANNFLKAKCNFLIWREEAIKKLQNCHNCLEKGKNTIGFTSIENKISKIKFTDKYTKEFQNILVKYNDKSLQLNKNYNFLMNIVKENKDLDEISFIIENIFKLNSFNFNRYDIFKFANNSQEGTRTKLNSSMMAEDINSLKKNLNELKLEFSQEKEKLKNLETN</sequence>